<evidence type="ECO:0000256" key="9">
    <source>
        <dbReference type="ARBA" id="ARBA00032824"/>
    </source>
</evidence>
<evidence type="ECO:0000256" key="3">
    <source>
        <dbReference type="ARBA" id="ARBA00013017"/>
    </source>
</evidence>
<dbReference type="GO" id="GO:0034599">
    <property type="term" value="P:cellular response to oxidative stress"/>
    <property type="evidence" value="ECO:0007669"/>
    <property type="project" value="TreeGrafter"/>
</dbReference>
<dbReference type="InterPro" id="IPR050924">
    <property type="entry name" value="Peroxiredoxin_BCP/PrxQ"/>
</dbReference>
<evidence type="ECO:0000256" key="2">
    <source>
        <dbReference type="ARBA" id="ARBA00011245"/>
    </source>
</evidence>
<evidence type="ECO:0000256" key="12">
    <source>
        <dbReference type="ARBA" id="ARBA00049091"/>
    </source>
</evidence>
<evidence type="ECO:0000259" key="14">
    <source>
        <dbReference type="PROSITE" id="PS51352"/>
    </source>
</evidence>
<keyword evidence="6" id="KW-0560">Oxidoreductase</keyword>
<proteinExistence type="inferred from homology"/>
<evidence type="ECO:0000313" key="15">
    <source>
        <dbReference type="EMBL" id="ETO91934.1"/>
    </source>
</evidence>
<evidence type="ECO:0000256" key="13">
    <source>
        <dbReference type="PIRSR" id="PIRSR000239-1"/>
    </source>
</evidence>
<dbReference type="PANTHER" id="PTHR42801:SF4">
    <property type="entry name" value="AHPC_TSA FAMILY PROTEIN"/>
    <property type="match status" value="1"/>
</dbReference>
<dbReference type="EMBL" id="AXCJ01000001">
    <property type="protein sequence ID" value="ETO91934.1"/>
    <property type="molecule type" value="Genomic_DNA"/>
</dbReference>
<dbReference type="Gene3D" id="3.40.30.10">
    <property type="entry name" value="Glutaredoxin"/>
    <property type="match status" value="1"/>
</dbReference>
<name>W2V0Z5_9RICK</name>
<dbReference type="InterPro" id="IPR013766">
    <property type="entry name" value="Thioredoxin_domain"/>
</dbReference>
<evidence type="ECO:0000256" key="10">
    <source>
        <dbReference type="ARBA" id="ARBA00038489"/>
    </source>
</evidence>
<dbReference type="PIRSF" id="PIRSF000239">
    <property type="entry name" value="AHPC"/>
    <property type="match status" value="1"/>
</dbReference>
<keyword evidence="16" id="KW-1185">Reference proteome</keyword>
<evidence type="ECO:0000256" key="11">
    <source>
        <dbReference type="ARBA" id="ARBA00042639"/>
    </source>
</evidence>
<gene>
    <name evidence="15" type="ORF">P857_1114</name>
</gene>
<comment type="similarity">
    <text evidence="10">Belongs to the peroxiredoxin family. BCP/PrxQ subfamily.</text>
</comment>
<dbReference type="PROSITE" id="PS51352">
    <property type="entry name" value="THIOREDOXIN_2"/>
    <property type="match status" value="1"/>
</dbReference>
<dbReference type="InterPro" id="IPR036249">
    <property type="entry name" value="Thioredoxin-like_sf"/>
</dbReference>
<dbReference type="GO" id="GO:0005737">
    <property type="term" value="C:cytoplasm"/>
    <property type="evidence" value="ECO:0007669"/>
    <property type="project" value="TreeGrafter"/>
</dbReference>
<evidence type="ECO:0000256" key="1">
    <source>
        <dbReference type="ARBA" id="ARBA00003330"/>
    </source>
</evidence>
<dbReference type="InterPro" id="IPR000866">
    <property type="entry name" value="AhpC/TSA"/>
</dbReference>
<evidence type="ECO:0000256" key="6">
    <source>
        <dbReference type="ARBA" id="ARBA00023002"/>
    </source>
</evidence>
<dbReference type="AlphaFoldDB" id="W2V0Z5"/>
<dbReference type="InterPro" id="IPR024706">
    <property type="entry name" value="Peroxiredoxin_AhpC-typ"/>
</dbReference>
<dbReference type="Pfam" id="PF00578">
    <property type="entry name" value="AhpC-TSA"/>
    <property type="match status" value="1"/>
</dbReference>
<dbReference type="Proteomes" id="UP000018951">
    <property type="component" value="Unassembled WGS sequence"/>
</dbReference>
<comment type="function">
    <text evidence="1">Thiol-specific peroxidase that catalyzes the reduction of hydrogen peroxide and organic hydroperoxides to water and alcohols, respectively. Plays a role in cell protection against oxidative stress by detoxifying peroxides and as sensor of hydrogen peroxide-mediated signaling events.</text>
</comment>
<dbReference type="PATRIC" id="fig|1401685.3.peg.348"/>
<reference evidence="15 16" key="1">
    <citation type="journal article" date="2013" name="PLoS ONE">
        <title>Bacterial endosymbiosis in a chordate host: long-term co-evolution and conservation of secondary metabolism.</title>
        <authorList>
            <person name="Kwan J.C."/>
            <person name="Schmidt E.W."/>
        </authorList>
    </citation>
    <scope>NUCLEOTIDE SEQUENCE [LARGE SCALE GENOMIC DNA]</scope>
    <source>
        <strain evidence="16">L6</strain>
    </source>
</reference>
<evidence type="ECO:0000256" key="8">
    <source>
        <dbReference type="ARBA" id="ARBA00023284"/>
    </source>
</evidence>
<comment type="caution">
    <text evidence="15">The sequence shown here is derived from an EMBL/GenBank/DDBJ whole genome shotgun (WGS) entry which is preliminary data.</text>
</comment>
<feature type="active site" description="Cysteine sulfenic acid (-SOH) intermediate; for peroxidase activity" evidence="13">
    <location>
        <position position="42"/>
    </location>
</feature>
<accession>W2V0Z5</accession>
<organism evidence="15 16">
    <name type="scientific">Candidatus Xenolissoclinum pacificiensis L6</name>
    <dbReference type="NCBI Taxonomy" id="1401685"/>
    <lineage>
        <taxon>Bacteria</taxon>
        <taxon>Pseudomonadati</taxon>
        <taxon>Pseudomonadota</taxon>
        <taxon>Alphaproteobacteria</taxon>
        <taxon>Rickettsiales</taxon>
        <taxon>Anaplasmataceae</taxon>
        <taxon>Candidatus Xenolissoclinum</taxon>
    </lineage>
</organism>
<evidence type="ECO:0000256" key="5">
    <source>
        <dbReference type="ARBA" id="ARBA00022862"/>
    </source>
</evidence>
<dbReference type="CDD" id="cd03017">
    <property type="entry name" value="PRX_BCP"/>
    <property type="match status" value="1"/>
</dbReference>
<comment type="catalytic activity">
    <reaction evidence="12">
        <text>a hydroperoxide + [thioredoxin]-dithiol = an alcohol + [thioredoxin]-disulfide + H2O</text>
        <dbReference type="Rhea" id="RHEA:62620"/>
        <dbReference type="Rhea" id="RHEA-COMP:10698"/>
        <dbReference type="Rhea" id="RHEA-COMP:10700"/>
        <dbReference type="ChEBI" id="CHEBI:15377"/>
        <dbReference type="ChEBI" id="CHEBI:29950"/>
        <dbReference type="ChEBI" id="CHEBI:30879"/>
        <dbReference type="ChEBI" id="CHEBI:35924"/>
        <dbReference type="ChEBI" id="CHEBI:50058"/>
        <dbReference type="EC" id="1.11.1.24"/>
    </reaction>
</comment>
<keyword evidence="8" id="KW-0676">Redox-active center</keyword>
<keyword evidence="4" id="KW-0575">Peroxidase</keyword>
<dbReference type="FunFam" id="3.40.30.10:FF:000007">
    <property type="entry name" value="Thioredoxin-dependent thiol peroxidase"/>
    <property type="match status" value="1"/>
</dbReference>
<keyword evidence="5" id="KW-0049">Antioxidant</keyword>
<dbReference type="EC" id="1.11.1.24" evidence="3"/>
<protein>
    <recommendedName>
        <fullName evidence="3">thioredoxin-dependent peroxiredoxin</fullName>
        <ecNumber evidence="3">1.11.1.24</ecNumber>
    </recommendedName>
    <alternativeName>
        <fullName evidence="9">Thioredoxin peroxidase</fullName>
    </alternativeName>
    <alternativeName>
        <fullName evidence="11">Thioredoxin-dependent peroxiredoxin Bcp</fullName>
    </alternativeName>
</protein>
<dbReference type="STRING" id="1401685.P857_1114"/>
<evidence type="ECO:0000256" key="4">
    <source>
        <dbReference type="ARBA" id="ARBA00022559"/>
    </source>
</evidence>
<dbReference type="GO" id="GO:0045454">
    <property type="term" value="P:cell redox homeostasis"/>
    <property type="evidence" value="ECO:0007669"/>
    <property type="project" value="TreeGrafter"/>
</dbReference>
<dbReference type="SUPFAM" id="SSF52833">
    <property type="entry name" value="Thioredoxin-like"/>
    <property type="match status" value="1"/>
</dbReference>
<evidence type="ECO:0000256" key="7">
    <source>
        <dbReference type="ARBA" id="ARBA00023157"/>
    </source>
</evidence>
<dbReference type="GO" id="GO:0008379">
    <property type="term" value="F:thioredoxin peroxidase activity"/>
    <property type="evidence" value="ECO:0007669"/>
    <property type="project" value="TreeGrafter"/>
</dbReference>
<sequence>MNVAPNFSLKSTAQQVVTLDTLLHNKLFLVLYFYPRNDTPGCTKESIDFKDYYKIFSALSTEIVGVSNDNLTSSMNFQKKYDLPFQLLSDHDQKVVKEYDVLKEKKMFNNKFLGIERSTFLISKEHNIIREWRKVRVPNHVKNILKTLEEISHV</sequence>
<feature type="domain" description="Thioredoxin" evidence="14">
    <location>
        <begin position="1"/>
        <end position="153"/>
    </location>
</feature>
<dbReference type="PANTHER" id="PTHR42801">
    <property type="entry name" value="THIOREDOXIN-DEPENDENT PEROXIDE REDUCTASE"/>
    <property type="match status" value="1"/>
</dbReference>
<keyword evidence="7" id="KW-1015">Disulfide bond</keyword>
<comment type="subunit">
    <text evidence="2">Monomer.</text>
</comment>
<evidence type="ECO:0000313" key="16">
    <source>
        <dbReference type="Proteomes" id="UP000018951"/>
    </source>
</evidence>